<comment type="caution">
    <text evidence="2">The sequence shown here is derived from an EMBL/GenBank/DDBJ whole genome shotgun (WGS) entry which is preliminary data.</text>
</comment>
<proteinExistence type="predicted"/>
<name>A0ABQ1VKU0_9RHOB</name>
<feature type="compositionally biased region" description="Basic and acidic residues" evidence="1">
    <location>
        <begin position="1"/>
        <end position="17"/>
    </location>
</feature>
<reference evidence="3" key="1">
    <citation type="journal article" date="2019" name="Int. J. Syst. Evol. Microbiol.">
        <title>The Global Catalogue of Microorganisms (GCM) 10K type strain sequencing project: providing services to taxonomists for standard genome sequencing and annotation.</title>
        <authorList>
            <consortium name="The Broad Institute Genomics Platform"/>
            <consortium name="The Broad Institute Genome Sequencing Center for Infectious Disease"/>
            <person name="Wu L."/>
            <person name="Ma J."/>
        </authorList>
    </citation>
    <scope>NUCLEOTIDE SEQUENCE [LARGE SCALE GENOMIC DNA]</scope>
    <source>
        <strain evidence="3">CGMCC 1.15419</strain>
    </source>
</reference>
<organism evidence="2 3">
    <name type="scientific">Paracoccus acridae</name>
    <dbReference type="NCBI Taxonomy" id="1795310"/>
    <lineage>
        <taxon>Bacteria</taxon>
        <taxon>Pseudomonadati</taxon>
        <taxon>Pseudomonadota</taxon>
        <taxon>Alphaproteobacteria</taxon>
        <taxon>Rhodobacterales</taxon>
        <taxon>Paracoccaceae</taxon>
        <taxon>Paracoccus</taxon>
    </lineage>
</organism>
<dbReference type="EMBL" id="BMIV01000011">
    <property type="protein sequence ID" value="GGF74591.1"/>
    <property type="molecule type" value="Genomic_DNA"/>
</dbReference>
<dbReference type="Proteomes" id="UP000640509">
    <property type="component" value="Unassembled WGS sequence"/>
</dbReference>
<sequence>MSDKDKSMEEDLEKDQTTRPSLTKGDQPIKPSGTARQPTFDRNTGRGSASDDPTE</sequence>
<feature type="region of interest" description="Disordered" evidence="1">
    <location>
        <begin position="1"/>
        <end position="55"/>
    </location>
</feature>
<protein>
    <submittedName>
        <fullName evidence="2">Uncharacterized protein</fullName>
    </submittedName>
</protein>
<gene>
    <name evidence="2" type="ORF">GCM10011402_29060</name>
</gene>
<feature type="compositionally biased region" description="Polar residues" evidence="1">
    <location>
        <begin position="34"/>
        <end position="47"/>
    </location>
</feature>
<evidence type="ECO:0000256" key="1">
    <source>
        <dbReference type="SAM" id="MobiDB-lite"/>
    </source>
</evidence>
<evidence type="ECO:0000313" key="2">
    <source>
        <dbReference type="EMBL" id="GGF74591.1"/>
    </source>
</evidence>
<evidence type="ECO:0000313" key="3">
    <source>
        <dbReference type="Proteomes" id="UP000640509"/>
    </source>
</evidence>
<accession>A0ABQ1VKU0</accession>
<keyword evidence="3" id="KW-1185">Reference proteome</keyword>